<dbReference type="PANTHER" id="PTHR46268">
    <property type="entry name" value="STRESS RESPONSE PROTEIN NHAX"/>
    <property type="match status" value="1"/>
</dbReference>
<reference evidence="6" key="2">
    <citation type="submission" date="2017-04" db="EMBL/GenBank/DDBJ databases">
        <authorList>
            <person name="Varghese N."/>
            <person name="Submissions S."/>
        </authorList>
    </citation>
    <scope>NUCLEOTIDE SEQUENCE [LARGE SCALE GENOMIC DNA]</scope>
    <source>
        <strain evidence="6">DSM 22618</strain>
    </source>
</reference>
<feature type="domain" description="UspA" evidence="2">
    <location>
        <begin position="220"/>
        <end position="285"/>
    </location>
</feature>
<dbReference type="RefSeq" id="WP_085276301.1">
    <property type="nucleotide sequence ID" value="NZ_FXAG01000009.1"/>
</dbReference>
<dbReference type="Pfam" id="PF00582">
    <property type="entry name" value="Usp"/>
    <property type="match status" value="2"/>
</dbReference>
<dbReference type="AlphaFoldDB" id="A0A1Y6BVK0"/>
<dbReference type="SUPFAM" id="SSF52402">
    <property type="entry name" value="Adenine nucleotide alpha hydrolases-like"/>
    <property type="match status" value="2"/>
</dbReference>
<feature type="domain" description="UspA" evidence="2">
    <location>
        <begin position="1"/>
        <end position="158"/>
    </location>
</feature>
<organism evidence="3 6">
    <name type="scientific">Pseudogulbenkiania subflava DSM 22618</name>
    <dbReference type="NCBI Taxonomy" id="1123014"/>
    <lineage>
        <taxon>Bacteria</taxon>
        <taxon>Pseudomonadati</taxon>
        <taxon>Pseudomonadota</taxon>
        <taxon>Betaproteobacteria</taxon>
        <taxon>Neisseriales</taxon>
        <taxon>Chromobacteriaceae</taxon>
        <taxon>Pseudogulbenkiania</taxon>
    </lineage>
</organism>
<dbReference type="EMBL" id="FXAG01000009">
    <property type="protein sequence ID" value="SMF23327.1"/>
    <property type="molecule type" value="Genomic_DNA"/>
</dbReference>
<name>A0A1Y6BVK0_9NEIS</name>
<evidence type="ECO:0000313" key="3">
    <source>
        <dbReference type="EMBL" id="SMF23327.1"/>
    </source>
</evidence>
<comment type="similarity">
    <text evidence="1">Belongs to the universal stress protein A family.</text>
</comment>
<dbReference type="Gene3D" id="3.40.50.12370">
    <property type="match status" value="1"/>
</dbReference>
<dbReference type="EMBL" id="FXAG01000014">
    <property type="protein sequence ID" value="SMF32693.1"/>
    <property type="molecule type" value="Genomic_DNA"/>
</dbReference>
<evidence type="ECO:0000313" key="6">
    <source>
        <dbReference type="Proteomes" id="UP000192920"/>
    </source>
</evidence>
<evidence type="ECO:0000313" key="4">
    <source>
        <dbReference type="EMBL" id="SMF32693.1"/>
    </source>
</evidence>
<dbReference type="PRINTS" id="PR01438">
    <property type="entry name" value="UNVRSLSTRESS"/>
</dbReference>
<dbReference type="InterPro" id="IPR006016">
    <property type="entry name" value="UspA"/>
</dbReference>
<dbReference type="CDD" id="cd00293">
    <property type="entry name" value="USP-like"/>
    <property type="match status" value="1"/>
</dbReference>
<keyword evidence="6" id="KW-1185">Reference proteome</keyword>
<reference evidence="3" key="1">
    <citation type="submission" date="2017-04" db="EMBL/GenBank/DDBJ databases">
        <authorList>
            <person name="Afonso C.L."/>
            <person name="Miller P.J."/>
            <person name="Scott M.A."/>
            <person name="Spackman E."/>
            <person name="Goraichik I."/>
            <person name="Dimitrov K.M."/>
            <person name="Suarez D.L."/>
            <person name="Swayne D.E."/>
        </authorList>
    </citation>
    <scope>NUCLEOTIDE SEQUENCE [LARGE SCALE GENOMIC DNA]</scope>
    <source>
        <strain evidence="3">DSM 22618</strain>
    </source>
</reference>
<sequence>MTTRVLACIDHSRYQSSVCQYAAWAAARLIAPLHLLHVLDQRMAVSGTKDYSGSIGLGAQDALLAELASLDEQRSKLAQEQGRRLLEAGKIQVATAGYMTSDARQCHGGLLETLSEMEPNVRLFVLGRRGEAAELAPDHIGSNLERAIRALHRPILVAPETFNAPQSAMIAFDGSTSTRKGVEMIAASPLFKGLACHVVMAGAETPANQETLGWAGTILMQGGVNVTTALIAGEAEMVLSTYLRAFDLDMLVMGAYGHSRIRHLLIGSTTTNMIRTAPVPVLLLR</sequence>
<protein>
    <submittedName>
        <fullName evidence="3">Universal stress protein family protein</fullName>
    </submittedName>
</protein>
<dbReference type="EMBL" id="FXAG01000024">
    <property type="protein sequence ID" value="SMF47727.1"/>
    <property type="molecule type" value="Genomic_DNA"/>
</dbReference>
<evidence type="ECO:0000313" key="5">
    <source>
        <dbReference type="EMBL" id="SMF47727.1"/>
    </source>
</evidence>
<accession>A0A1Y6BVK0</accession>
<dbReference type="PANTHER" id="PTHR46268:SF6">
    <property type="entry name" value="UNIVERSAL STRESS PROTEIN UP12"/>
    <property type="match status" value="1"/>
</dbReference>
<evidence type="ECO:0000259" key="2">
    <source>
        <dbReference type="Pfam" id="PF00582"/>
    </source>
</evidence>
<proteinExistence type="inferred from homology"/>
<evidence type="ECO:0000256" key="1">
    <source>
        <dbReference type="ARBA" id="ARBA00008791"/>
    </source>
</evidence>
<dbReference type="STRING" id="1123014.SAMN02745746_02040"/>
<dbReference type="InterPro" id="IPR006015">
    <property type="entry name" value="Universal_stress_UspA"/>
</dbReference>
<gene>
    <name evidence="3" type="ORF">SAMN02745746_02040</name>
    <name evidence="4" type="ORF">SAMN02745746_02588</name>
    <name evidence="5" type="ORF">SAMN02745746_03517</name>
</gene>
<dbReference type="Proteomes" id="UP000192920">
    <property type="component" value="Unassembled WGS sequence"/>
</dbReference>